<dbReference type="InterPro" id="IPR003961">
    <property type="entry name" value="FN3_dom"/>
</dbReference>
<dbReference type="Gene3D" id="2.60.40.10">
    <property type="entry name" value="Immunoglobulins"/>
    <property type="match status" value="3"/>
</dbReference>
<name>A0A926QHH0_9BACL</name>
<feature type="domain" description="Fibronectin type-III" evidence="4">
    <location>
        <begin position="482"/>
        <end position="567"/>
    </location>
</feature>
<organism evidence="5 6">
    <name type="scientific">Paenibacillus sedimenti</name>
    <dbReference type="NCBI Taxonomy" id="2770274"/>
    <lineage>
        <taxon>Bacteria</taxon>
        <taxon>Bacillati</taxon>
        <taxon>Bacillota</taxon>
        <taxon>Bacilli</taxon>
        <taxon>Bacillales</taxon>
        <taxon>Paenibacillaceae</taxon>
        <taxon>Paenibacillus</taxon>
    </lineage>
</organism>
<accession>A0A926QHH0</accession>
<proteinExistence type="predicted"/>
<dbReference type="SMART" id="SM00060">
    <property type="entry name" value="FN3"/>
    <property type="match status" value="3"/>
</dbReference>
<evidence type="ECO:0000256" key="1">
    <source>
        <dbReference type="ARBA" id="ARBA00022729"/>
    </source>
</evidence>
<dbReference type="InterPro" id="IPR013783">
    <property type="entry name" value="Ig-like_fold"/>
</dbReference>
<dbReference type="SUPFAM" id="SSF49899">
    <property type="entry name" value="Concanavalin A-like lectins/glucanases"/>
    <property type="match status" value="3"/>
</dbReference>
<evidence type="ECO:0000313" key="5">
    <source>
        <dbReference type="EMBL" id="MBD0378508.1"/>
    </source>
</evidence>
<reference evidence="5" key="1">
    <citation type="submission" date="2020-09" db="EMBL/GenBank/DDBJ databases">
        <title>Draft Genome Sequence of Paenibacillus sp. WST5.</title>
        <authorList>
            <person name="Bao Z."/>
        </authorList>
    </citation>
    <scope>NUCLEOTIDE SEQUENCE</scope>
    <source>
        <strain evidence="5">WST5</strain>
    </source>
</reference>
<evidence type="ECO:0000256" key="2">
    <source>
        <dbReference type="ARBA" id="ARBA00023157"/>
    </source>
</evidence>
<dbReference type="PANTHER" id="PTHR42535">
    <property type="entry name" value="OOKINETE PROTEIN, PUTATIVE-RELATED"/>
    <property type="match status" value="1"/>
</dbReference>
<dbReference type="InterPro" id="IPR003343">
    <property type="entry name" value="Big_2"/>
</dbReference>
<dbReference type="InterPro" id="IPR013320">
    <property type="entry name" value="ConA-like_dom_sf"/>
</dbReference>
<dbReference type="Gene3D" id="2.60.120.200">
    <property type="match status" value="3"/>
</dbReference>
<dbReference type="SUPFAM" id="SSF48230">
    <property type="entry name" value="Chondroitin AC/alginate lyase"/>
    <property type="match status" value="1"/>
</dbReference>
<dbReference type="Pfam" id="PF02368">
    <property type="entry name" value="Big_2"/>
    <property type="match status" value="1"/>
</dbReference>
<dbReference type="Pfam" id="PF13385">
    <property type="entry name" value="Laminin_G_3"/>
    <property type="match status" value="3"/>
</dbReference>
<feature type="signal peptide" evidence="3">
    <location>
        <begin position="1"/>
        <end position="38"/>
    </location>
</feature>
<keyword evidence="6" id="KW-1185">Reference proteome</keyword>
<dbReference type="Gene3D" id="2.60.40.1080">
    <property type="match status" value="1"/>
</dbReference>
<dbReference type="RefSeq" id="WP_188172346.1">
    <property type="nucleotide sequence ID" value="NZ_JACVVD010000001.1"/>
</dbReference>
<dbReference type="InterPro" id="IPR008929">
    <property type="entry name" value="Chondroitin_lyas"/>
</dbReference>
<sequence>MNLFKNRSRGQRIFTGILCFMLAATGFIGLGSSGTATAAVSSLITSYKPQVVNADANVSYTDSNGKTITGTIHHPGILMSLADLDNMRDHVRAGDEPWSTAFNHYAAQGASSKSLRIFFQPNNDIFIHLRGPWPATVGGVFYSNPQEAFEHPAQWDSENCFKQVIMWYITGDEVYRKNAMTIIRNFELIQSGGGYSSLRTSAITHNLAASAEILRYSDTPTESLKWTDNDTAQLTRVFDIFALNYNLHTFFLNQHQFSVEGGLARAIFKNDLKLYAEAVEATTVNSAGDKGGINGSIKQAMRYMTANELTGEPLDPSDYHVQLIEAGRDMGHAWINVAGLSSLAQTLFIQGTKVDPVNGTMSTAANAVNPYNFLDDRILEGTTYLLKHNLGYDVIFTPCNPWSFSKINGGDRIDAQFLALLYNYYKYIEQQDMTQEKYKYLAYAVETRAPLFANKDYLTATLPFTADAAKQDGTSNWKTLGKVTDLTAKYEGQNAINLSWTAAANALGYNIYKSTSENGTYTKLTSAPIGQTSYTDTEVDPNTTYYYKVGVAGGAKSSTVSLTTLGSGIPFLDSTNYVLNTNYTHVTKLSVVSINGTYQDLTSQATFTSSNPAVATVDSTGLVTYAGPGTTTITANFNGQNYTATVTAIADSSLNAWYKFDENSGTSAADSSGYGNNASLNGGDSLVPGNSGNAVSLNGKDGYVSLPGGIVSSSTTGTVSAWVYLNSASNWMRIFDFGSGTATNMFLTARNGQNSKIRFAIKNNNSAAQIIDGTSALPTGGWHHVAVTLNGATGILYVDGNEVGRNGAMTIKPSDLGATTQNWIGRSQYADPYFNGKVDDFRIYNRALSSVEIANVMNGQTLPPHLPSAPAGLTAAAADNTTINLSWSAVTGTTGYNLYASDSRAVNAVYTKVNSSVIEGTTFVHTGLKANTAYYYKVTAVNEAGESVMSSIVSATTVSSLPDLSLKAWYKLDEASGTKAIDASGYGNNALVNGGGSWDTGYNGGQAVSLDGTNGYVSLPNGIVSGNNTFTIAAWVYLNSTSNWSRIFDFGSGTATTMYLTAQNGQNGKIRFGIKNNSSAEQKIDGTSSLPTGGWHHVGVTLNGATGILYVDGIEVGRNSAMTIKPSDLGSTTQNWIGRSQFNDPYLNGKVDDFRIYNRAINAAEITKVMNGQTLLPSAPAGLTAAAADHTSINLSWPEVTGATGYNLYATDSNVVNAVYTKLNSSVIEGTTFVHTGLKANTAYYYKVTAVNESGESVMSSIVSATTLLDPSLKAWYKLDEASGTTAVDASLYGNTASVNSGGSWAPGNSGNAVSLNGTNGYVSLPAGIVSSNSTCTVSAWVYLNSSRNWTRIFDFGSGTATNMFLTAQNGQNGKIRFAIKNNNSAEQQIDGTSALPTGGWHHVAVTLNGATGILYVDGNEVGRNSAMTIKPSDLGSTKQNWIGRSQYADPYLNGKVDDFRVYDRALSASEVVSVMSGQ</sequence>
<dbReference type="Pfam" id="PF00041">
    <property type="entry name" value="fn3"/>
    <property type="match status" value="2"/>
</dbReference>
<dbReference type="InterPro" id="IPR008964">
    <property type="entry name" value="Invasin/intimin_cell_adhesion"/>
</dbReference>
<keyword evidence="1 3" id="KW-0732">Signal</keyword>
<feature type="domain" description="Fibronectin type-III" evidence="4">
    <location>
        <begin position="869"/>
        <end position="960"/>
    </location>
</feature>
<gene>
    <name evidence="5" type="ORF">ICC18_00025</name>
</gene>
<dbReference type="SMART" id="SM00560">
    <property type="entry name" value="LamGL"/>
    <property type="match status" value="3"/>
</dbReference>
<keyword evidence="2" id="KW-1015">Disulfide bond</keyword>
<evidence type="ECO:0000313" key="6">
    <source>
        <dbReference type="Proteomes" id="UP000650466"/>
    </source>
</evidence>
<dbReference type="Proteomes" id="UP000650466">
    <property type="component" value="Unassembled WGS sequence"/>
</dbReference>
<evidence type="ECO:0000256" key="3">
    <source>
        <dbReference type="SAM" id="SignalP"/>
    </source>
</evidence>
<dbReference type="PANTHER" id="PTHR42535:SF2">
    <property type="entry name" value="CHROMOSOME UNDETERMINED SCAFFOLD_146, WHOLE GENOME SHOTGUN SEQUENCE"/>
    <property type="match status" value="1"/>
</dbReference>
<dbReference type="CDD" id="cd00063">
    <property type="entry name" value="FN3"/>
    <property type="match status" value="3"/>
</dbReference>
<dbReference type="InterPro" id="IPR036116">
    <property type="entry name" value="FN3_sf"/>
</dbReference>
<evidence type="ECO:0000259" key="4">
    <source>
        <dbReference type="PROSITE" id="PS50853"/>
    </source>
</evidence>
<dbReference type="InterPro" id="IPR006558">
    <property type="entry name" value="LamG-like"/>
</dbReference>
<feature type="chain" id="PRO_5036827030" evidence="3">
    <location>
        <begin position="39"/>
        <end position="1479"/>
    </location>
</feature>
<protein>
    <submittedName>
        <fullName evidence="5">Fibronectin type III domain-containing protein</fullName>
    </submittedName>
</protein>
<comment type="caution">
    <text evidence="5">The sequence shown here is derived from an EMBL/GenBank/DDBJ whole genome shotgun (WGS) entry which is preliminary data.</text>
</comment>
<dbReference type="PROSITE" id="PS50853">
    <property type="entry name" value="FN3"/>
    <property type="match status" value="3"/>
</dbReference>
<dbReference type="SUPFAM" id="SSF49265">
    <property type="entry name" value="Fibronectin type III"/>
    <property type="match status" value="3"/>
</dbReference>
<dbReference type="EMBL" id="JACVVD010000001">
    <property type="protein sequence ID" value="MBD0378508.1"/>
    <property type="molecule type" value="Genomic_DNA"/>
</dbReference>
<dbReference type="SUPFAM" id="SSF49373">
    <property type="entry name" value="Invasin/intimin cell-adhesion fragments"/>
    <property type="match status" value="1"/>
</dbReference>
<feature type="domain" description="Fibronectin type-III" evidence="4">
    <location>
        <begin position="1179"/>
        <end position="1270"/>
    </location>
</feature>